<dbReference type="EMBL" id="AP022582">
    <property type="protein sequence ID" value="BBY01591.1"/>
    <property type="molecule type" value="Genomic_DNA"/>
</dbReference>
<protein>
    <submittedName>
        <fullName evidence="2">Uncharacterized protein</fullName>
    </submittedName>
</protein>
<name>A0A7I7NYA0_9MYCO</name>
<evidence type="ECO:0000313" key="3">
    <source>
        <dbReference type="Proteomes" id="UP000466632"/>
    </source>
</evidence>
<organism evidence="2 3">
    <name type="scientific">Mycobacterium seoulense</name>
    <dbReference type="NCBI Taxonomy" id="386911"/>
    <lineage>
        <taxon>Bacteria</taxon>
        <taxon>Bacillati</taxon>
        <taxon>Actinomycetota</taxon>
        <taxon>Actinomycetes</taxon>
        <taxon>Mycobacteriales</taxon>
        <taxon>Mycobacteriaceae</taxon>
        <taxon>Mycobacterium</taxon>
    </lineage>
</organism>
<reference evidence="2 3" key="1">
    <citation type="journal article" date="2019" name="Emerg. Microbes Infect.">
        <title>Comprehensive subspecies identification of 175 nontuberculous mycobacteria species based on 7547 genomic profiles.</title>
        <authorList>
            <person name="Matsumoto Y."/>
            <person name="Kinjo T."/>
            <person name="Motooka D."/>
            <person name="Nabeya D."/>
            <person name="Jung N."/>
            <person name="Uechi K."/>
            <person name="Horii T."/>
            <person name="Iida T."/>
            <person name="Fujita J."/>
            <person name="Nakamura S."/>
        </authorList>
    </citation>
    <scope>NUCLEOTIDE SEQUENCE [LARGE SCALE GENOMIC DNA]</scope>
    <source>
        <strain evidence="2 3">JCM 16018</strain>
    </source>
</reference>
<proteinExistence type="predicted"/>
<feature type="region of interest" description="Disordered" evidence="1">
    <location>
        <begin position="1"/>
        <end position="84"/>
    </location>
</feature>
<feature type="compositionally biased region" description="Low complexity" evidence="1">
    <location>
        <begin position="13"/>
        <end position="33"/>
    </location>
</feature>
<dbReference type="Proteomes" id="UP000466632">
    <property type="component" value="Chromosome"/>
</dbReference>
<dbReference type="AlphaFoldDB" id="A0A7I7NYA0"/>
<sequence length="84" mass="8545">MAGAARATGPTLGSTRAAGSARSARTAGSTRATGRVRRMNASGSRPTMISRRTGRWSARSGVGRTGTHPQRGGPKGARDGDPPK</sequence>
<keyword evidence="3" id="KW-1185">Reference proteome</keyword>
<gene>
    <name evidence="2" type="ORF">MSEO_20900</name>
</gene>
<evidence type="ECO:0000313" key="2">
    <source>
        <dbReference type="EMBL" id="BBY01591.1"/>
    </source>
</evidence>
<evidence type="ECO:0000256" key="1">
    <source>
        <dbReference type="SAM" id="MobiDB-lite"/>
    </source>
</evidence>
<accession>A0A7I7NYA0</accession>
<dbReference type="KEGG" id="mseo:MSEO_20900"/>